<dbReference type="AlphaFoldDB" id="A0A1B7TDE6"/>
<name>A0A1B7TDE6_9ASCO</name>
<evidence type="ECO:0000313" key="3">
    <source>
        <dbReference type="EMBL" id="OBA26753.1"/>
    </source>
</evidence>
<dbReference type="PANTHER" id="PTHR31904:SF1">
    <property type="entry name" value="BYPASS OF STOP CODON PROTEIN 5-RELATED"/>
    <property type="match status" value="1"/>
</dbReference>
<sequence length="903" mass="103134">MSDLTEQFKEKSKKISNKVTVITTEKKLKSNLQKHCNNGIYKTINSRKSKSNFDVSLDENLNQDNSIKEVITPLLNISNADNNLAYDKTLHFEENQENKFKKIDSNMGAEQDDDYESHNDGDEEDGIIVDILPSFQFYDSLVKFLPEDANNEEIPSFHPTNTVYLDPTPDSYSLLNCNPPNYSNSSETASSATVTESQSLTSLPSEIGLPVKTGCRYEVDKLHEFPHRKVNNLDIKIVLTKDAVLPNTPSEPQNLLREYSSNEFLNGYVTITNRSSKPIKFEGFYVSLEGSINVKNRETKQVTKKFFLKMHDLSATWSYGNVELSSGVAYSCAAIDSGDGSQLGLPNSKVLDPNTKYKKYFCFKIPKKILDNNCKHQHASHLAIPPSFGINRNKYENSHIGINDLLGYVHLGFRGSPVLTPDLASYDKFVSSTLKKNTSGILSGSKLKSGFTNEGSYINYEISCRLVMKEEKTSKPYVLNDTSYNLRIIPNTLSSNEKYKYCDNKSSIIDVDSWKKQLSTIHDQAIRRTDQLETLLQKCEHWDDLILFNKEDLIFHSYDFGEKKQSDAQSCKTLVSNQSSTNEKLKNAKLIDDQYDTYKTVINQNSKPKKLSINFTSKFSNLFVSENPREIKQDNSLASRTAIETSFNKDLKVLPYHRSNYLALQNKIEGKNKTDKKVWCKEIVSQLPTTVSDYELTSLPLTITVDNINGDADIPKIKKITTKLFSYTTYTERSCPILLDANLLIKEPHFLKQIVVNCKERLKHISNLKKNYMKHQEKLKLLAMKLNVSQNLIRFESFIGSELYSNLEALSTLNVEKFEMNNVFEPTDLSQLNSQKWEKISPNKSKCEVNVNLKYKERLFLAILPSFDSCLMSRFYHLEVQCEFTNGEKSILKIPIDVKYFKE</sequence>
<dbReference type="InterPro" id="IPR039634">
    <property type="entry name" value="Bul1-like"/>
</dbReference>
<dbReference type="Proteomes" id="UP000092321">
    <property type="component" value="Unassembled WGS sequence"/>
</dbReference>
<dbReference type="InterPro" id="IPR007519">
    <property type="entry name" value="Bul1_N"/>
</dbReference>
<dbReference type="Pfam" id="PF04425">
    <property type="entry name" value="Bul1_N"/>
    <property type="match status" value="1"/>
</dbReference>
<gene>
    <name evidence="3" type="ORF">HANVADRAFT_48800</name>
</gene>
<evidence type="ECO:0000313" key="4">
    <source>
        <dbReference type="Proteomes" id="UP000092321"/>
    </source>
</evidence>
<organism evidence="3 4">
    <name type="scientific">Hanseniaspora valbyensis NRRL Y-1626</name>
    <dbReference type="NCBI Taxonomy" id="766949"/>
    <lineage>
        <taxon>Eukaryota</taxon>
        <taxon>Fungi</taxon>
        <taxon>Dikarya</taxon>
        <taxon>Ascomycota</taxon>
        <taxon>Saccharomycotina</taxon>
        <taxon>Saccharomycetes</taxon>
        <taxon>Saccharomycodales</taxon>
        <taxon>Saccharomycodaceae</taxon>
        <taxon>Hanseniaspora</taxon>
    </lineage>
</organism>
<proteinExistence type="predicted"/>
<dbReference type="Gene3D" id="2.60.40.640">
    <property type="match status" value="1"/>
</dbReference>
<dbReference type="OrthoDB" id="2283785at2759"/>
<protein>
    <recommendedName>
        <fullName evidence="5">Bul1 N-terminal domain-containing protein</fullName>
    </recommendedName>
</protein>
<keyword evidence="4" id="KW-1185">Reference proteome</keyword>
<feature type="domain" description="Bul1 C-terminal" evidence="2">
    <location>
        <begin position="831"/>
        <end position="900"/>
    </location>
</feature>
<dbReference type="InterPro" id="IPR014752">
    <property type="entry name" value="Arrestin-like_C"/>
</dbReference>
<dbReference type="EMBL" id="LXPE01000013">
    <property type="protein sequence ID" value="OBA26753.1"/>
    <property type="molecule type" value="Genomic_DNA"/>
</dbReference>
<reference evidence="4" key="1">
    <citation type="journal article" date="2016" name="Proc. Natl. Acad. Sci. U.S.A.">
        <title>Comparative genomics of biotechnologically important yeasts.</title>
        <authorList>
            <person name="Riley R."/>
            <person name="Haridas S."/>
            <person name="Wolfe K.H."/>
            <person name="Lopes M.R."/>
            <person name="Hittinger C.T."/>
            <person name="Goeker M."/>
            <person name="Salamov A.A."/>
            <person name="Wisecaver J.H."/>
            <person name="Long T.M."/>
            <person name="Calvey C.H."/>
            <person name="Aerts A.L."/>
            <person name="Barry K.W."/>
            <person name="Choi C."/>
            <person name="Clum A."/>
            <person name="Coughlan A.Y."/>
            <person name="Deshpande S."/>
            <person name="Douglass A.P."/>
            <person name="Hanson S.J."/>
            <person name="Klenk H.-P."/>
            <person name="LaButti K.M."/>
            <person name="Lapidus A."/>
            <person name="Lindquist E.A."/>
            <person name="Lipzen A.M."/>
            <person name="Meier-Kolthoff J.P."/>
            <person name="Ohm R.A."/>
            <person name="Otillar R.P."/>
            <person name="Pangilinan J.L."/>
            <person name="Peng Y."/>
            <person name="Rokas A."/>
            <person name="Rosa C.A."/>
            <person name="Scheuner C."/>
            <person name="Sibirny A.A."/>
            <person name="Slot J.C."/>
            <person name="Stielow J.B."/>
            <person name="Sun H."/>
            <person name="Kurtzman C.P."/>
            <person name="Blackwell M."/>
            <person name="Grigoriev I.V."/>
            <person name="Jeffries T.W."/>
        </authorList>
    </citation>
    <scope>NUCLEOTIDE SEQUENCE [LARGE SCALE GENOMIC DNA]</scope>
    <source>
        <strain evidence="4">NRRL Y-1626</strain>
    </source>
</reference>
<feature type="domain" description="Bul1 N-terminal" evidence="1">
    <location>
        <begin position="114"/>
        <end position="540"/>
    </location>
</feature>
<accession>A0A1B7TDE6</accession>
<evidence type="ECO:0008006" key="5">
    <source>
        <dbReference type="Google" id="ProtNLM"/>
    </source>
</evidence>
<dbReference type="PANTHER" id="PTHR31904">
    <property type="entry name" value="BYPASS OF STOP CODON PROTEIN 5-RELATED"/>
    <property type="match status" value="1"/>
</dbReference>
<dbReference type="Pfam" id="PF04426">
    <property type="entry name" value="Bul1_C"/>
    <property type="match status" value="2"/>
</dbReference>
<feature type="domain" description="Bul1 C-terminal" evidence="2">
    <location>
        <begin position="683"/>
        <end position="826"/>
    </location>
</feature>
<dbReference type="InterPro" id="IPR022794">
    <property type="entry name" value="Bul1_C"/>
</dbReference>
<evidence type="ECO:0000259" key="2">
    <source>
        <dbReference type="Pfam" id="PF04426"/>
    </source>
</evidence>
<evidence type="ECO:0000259" key="1">
    <source>
        <dbReference type="Pfam" id="PF04425"/>
    </source>
</evidence>
<comment type="caution">
    <text evidence="3">The sequence shown here is derived from an EMBL/GenBank/DDBJ whole genome shotgun (WGS) entry which is preliminary data.</text>
</comment>